<dbReference type="EMBL" id="CP036259">
    <property type="protein sequence ID" value="QDR82369.1"/>
    <property type="molecule type" value="Genomic_DNA"/>
</dbReference>
<dbReference type="InterPro" id="IPR010156">
    <property type="entry name" value="CRISPR-assoc_prot_Cas6"/>
</dbReference>
<dbReference type="PANTHER" id="PTHR36984:SF1">
    <property type="entry name" value="CRISPR-ASSOCIATED ENDORIBONUCLEASE CAS6 1"/>
    <property type="match status" value="1"/>
</dbReference>
<proteinExistence type="predicted"/>
<keyword evidence="1" id="KW-0051">Antiviral defense</keyword>
<name>A0A517DYC8_9FIRM</name>
<dbReference type="GO" id="GO:0051607">
    <property type="term" value="P:defense response to virus"/>
    <property type="evidence" value="ECO:0007669"/>
    <property type="project" value="UniProtKB-KW"/>
</dbReference>
<reference evidence="2 3" key="1">
    <citation type="submission" date="2019-02" db="EMBL/GenBank/DDBJ databases">
        <title>Closed genome of Sporomusa termitida DSM 4440.</title>
        <authorList>
            <person name="Poehlein A."/>
            <person name="Daniel R."/>
        </authorList>
    </citation>
    <scope>NUCLEOTIDE SEQUENCE [LARGE SCALE GENOMIC DNA]</scope>
    <source>
        <strain evidence="2 3">DSM 4440</strain>
    </source>
</reference>
<dbReference type="KEGG" id="sted:SPTER_37940"/>
<evidence type="ECO:0000313" key="3">
    <source>
        <dbReference type="Proteomes" id="UP000320776"/>
    </source>
</evidence>
<dbReference type="Gene3D" id="3.30.70.1900">
    <property type="match status" value="1"/>
</dbReference>
<gene>
    <name evidence="2" type="ORF">SPTER_37940</name>
</gene>
<dbReference type="OrthoDB" id="86642at2"/>
<keyword evidence="3" id="KW-1185">Reference proteome</keyword>
<accession>A0A517DYC8</accession>
<dbReference type="GO" id="GO:0016788">
    <property type="term" value="F:hydrolase activity, acting on ester bonds"/>
    <property type="evidence" value="ECO:0007669"/>
    <property type="project" value="InterPro"/>
</dbReference>
<dbReference type="AlphaFoldDB" id="A0A517DYC8"/>
<evidence type="ECO:0000256" key="1">
    <source>
        <dbReference type="ARBA" id="ARBA00023118"/>
    </source>
</evidence>
<dbReference type="RefSeq" id="WP_144351764.1">
    <property type="nucleotide sequence ID" value="NZ_CP036259.1"/>
</dbReference>
<sequence>MLFELKLTVLLKKSTHHLQMQEPIGNWISQAQLTDPLFKQTHYDKIYKHFVFSNLYPTEKDGIYQQGRIYVLTIRSSIEDTLNRIHQCLKKCRESDYFQLVACEQRTRRLGHITELLTITPAIVTIENQKPWTPEDNIELLIQRLEANAEKKFKSLYPDTLVQAGQTFIQGITIENRKPLATAYKGRKLLGNKLHLLIHEDEYAQKLANVVMGSGLAEKGSILGAGFCLAKYLK</sequence>
<dbReference type="PANTHER" id="PTHR36984">
    <property type="entry name" value="CRISPR-ASSOCIATED ENDORIBONUCLEASE CAS6 1"/>
    <property type="match status" value="1"/>
</dbReference>
<dbReference type="Proteomes" id="UP000320776">
    <property type="component" value="Chromosome"/>
</dbReference>
<protein>
    <submittedName>
        <fullName evidence="2">CRISPR-associated endoribonuclease Cas6</fullName>
    </submittedName>
</protein>
<evidence type="ECO:0000313" key="2">
    <source>
        <dbReference type="EMBL" id="QDR82369.1"/>
    </source>
</evidence>
<organism evidence="2 3">
    <name type="scientific">Sporomusa termitida</name>
    <dbReference type="NCBI Taxonomy" id="2377"/>
    <lineage>
        <taxon>Bacteria</taxon>
        <taxon>Bacillati</taxon>
        <taxon>Bacillota</taxon>
        <taxon>Negativicutes</taxon>
        <taxon>Selenomonadales</taxon>
        <taxon>Sporomusaceae</taxon>
        <taxon>Sporomusa</taxon>
    </lineage>
</organism>